<organism evidence="2 3">
    <name type="scientific">Candidatus Flavonifractor merdipullorum</name>
    <dbReference type="NCBI Taxonomy" id="2838590"/>
    <lineage>
        <taxon>Bacteria</taxon>
        <taxon>Bacillati</taxon>
        <taxon>Bacillota</taxon>
        <taxon>Clostridia</taxon>
        <taxon>Eubacteriales</taxon>
        <taxon>Oscillospiraceae</taxon>
        <taxon>Flavonifractor</taxon>
    </lineage>
</organism>
<dbReference type="NCBIfam" id="NF003315">
    <property type="entry name" value="PRK04323.1"/>
    <property type="match status" value="1"/>
</dbReference>
<name>A0A9D1UNS9_9FIRM</name>
<dbReference type="HAMAP" id="MF_01503">
    <property type="entry name" value="RemA"/>
    <property type="match status" value="1"/>
</dbReference>
<gene>
    <name evidence="2" type="ORF">H9868_01885</name>
</gene>
<accession>A0A9D1UNS9</accession>
<dbReference type="EMBL" id="DXGA01000042">
    <property type="protein sequence ID" value="HIW93270.1"/>
    <property type="molecule type" value="Genomic_DNA"/>
</dbReference>
<reference evidence="2" key="1">
    <citation type="journal article" date="2021" name="PeerJ">
        <title>Extensive microbial diversity within the chicken gut microbiome revealed by metagenomics and culture.</title>
        <authorList>
            <person name="Gilroy R."/>
            <person name="Ravi A."/>
            <person name="Getino M."/>
            <person name="Pursley I."/>
            <person name="Horton D.L."/>
            <person name="Alikhan N.F."/>
            <person name="Baker D."/>
            <person name="Gharbi K."/>
            <person name="Hall N."/>
            <person name="Watson M."/>
            <person name="Adriaenssens E.M."/>
            <person name="Foster-Nyarko E."/>
            <person name="Jarju S."/>
            <person name="Secka A."/>
            <person name="Antonio M."/>
            <person name="Oren A."/>
            <person name="Chaudhuri R.R."/>
            <person name="La Ragione R."/>
            <person name="Hildebrand F."/>
            <person name="Pallen M.J."/>
        </authorList>
    </citation>
    <scope>NUCLEOTIDE SEQUENCE</scope>
    <source>
        <strain evidence="2">ChiGjej6B6-1540</strain>
    </source>
</reference>
<reference evidence="2" key="2">
    <citation type="submission" date="2021-04" db="EMBL/GenBank/DDBJ databases">
        <authorList>
            <person name="Gilroy R."/>
        </authorList>
    </citation>
    <scope>NUCLEOTIDE SEQUENCE</scope>
    <source>
        <strain evidence="2">ChiGjej6B6-1540</strain>
    </source>
</reference>
<sequence>MLMKLVNIGFGNLISAERVLAVVSPESAPIKRMIQEARERGNLIDASFGRRTRCVLVLDSDHVVLSALEPVEIAQRLGTPVEEEELRP</sequence>
<evidence type="ECO:0000313" key="3">
    <source>
        <dbReference type="Proteomes" id="UP000824192"/>
    </source>
</evidence>
<protein>
    <recommendedName>
        <fullName evidence="1">Putative regulatory protein H9868_01885</fullName>
    </recommendedName>
</protein>
<dbReference type="Pfam" id="PF04025">
    <property type="entry name" value="RemA-like"/>
    <property type="match status" value="1"/>
</dbReference>
<dbReference type="PANTHER" id="PTHR38449">
    <property type="entry name" value="REGULATORY PROTEIN TM_1690-RELATED"/>
    <property type="match status" value="1"/>
</dbReference>
<dbReference type="PANTHER" id="PTHR38449:SF1">
    <property type="entry name" value="REGULATORY PROTEIN SSL2874-RELATED"/>
    <property type="match status" value="1"/>
</dbReference>
<dbReference type="Proteomes" id="UP000824192">
    <property type="component" value="Unassembled WGS sequence"/>
</dbReference>
<comment type="caution">
    <text evidence="2">The sequence shown here is derived from an EMBL/GenBank/DDBJ whole genome shotgun (WGS) entry which is preliminary data.</text>
</comment>
<evidence type="ECO:0000256" key="1">
    <source>
        <dbReference type="HAMAP-Rule" id="MF_01503"/>
    </source>
</evidence>
<dbReference type="InterPro" id="IPR007169">
    <property type="entry name" value="RemA-like"/>
</dbReference>
<comment type="similarity">
    <text evidence="1">Belongs to the RemA family.</text>
</comment>
<proteinExistence type="inferred from homology"/>
<dbReference type="AlphaFoldDB" id="A0A9D1UNS9"/>
<evidence type="ECO:0000313" key="2">
    <source>
        <dbReference type="EMBL" id="HIW93270.1"/>
    </source>
</evidence>